<organism evidence="9 10">
    <name type="scientific">Salarias fasciatus</name>
    <name type="common">Jewelled blenny</name>
    <name type="synonym">Blennius fasciatus</name>
    <dbReference type="NCBI Taxonomy" id="181472"/>
    <lineage>
        <taxon>Eukaryota</taxon>
        <taxon>Metazoa</taxon>
        <taxon>Chordata</taxon>
        <taxon>Craniata</taxon>
        <taxon>Vertebrata</taxon>
        <taxon>Euteleostomi</taxon>
        <taxon>Actinopterygii</taxon>
        <taxon>Neopterygii</taxon>
        <taxon>Teleostei</taxon>
        <taxon>Neoteleostei</taxon>
        <taxon>Acanthomorphata</taxon>
        <taxon>Ovalentaria</taxon>
        <taxon>Blenniimorphae</taxon>
        <taxon>Blenniiformes</taxon>
        <taxon>Blennioidei</taxon>
        <taxon>Blenniidae</taxon>
        <taxon>Salariinae</taxon>
        <taxon>Salarias</taxon>
    </lineage>
</organism>
<evidence type="ECO:0000256" key="1">
    <source>
        <dbReference type="ARBA" id="ARBA00004613"/>
    </source>
</evidence>
<evidence type="ECO:0000256" key="2">
    <source>
        <dbReference type="ARBA" id="ARBA00022525"/>
    </source>
</evidence>
<keyword evidence="5" id="KW-0325">Glycoprotein</keyword>
<dbReference type="InterPro" id="IPR051514">
    <property type="entry name" value="R-spondin"/>
</dbReference>
<dbReference type="InterPro" id="IPR009030">
    <property type="entry name" value="Growth_fac_rcpt_cys_sf"/>
</dbReference>
<sequence>MQIASLICILHFMNLTKGQDSTSMVRCRRKYSASVSSVCPSGCATCSPLNGCLSCKPRLFFHLEQDGMRQKGTCLTSCPRGHYGVRSPHISTCTRCKVDCASCFSENFCTQCHPGHFLYRGKCESSCPKGLTANTALRECTVHCEVGEWTVWGPCVRKQNTRAYRRGEEARTRQPLSFGPVFALVTGTNWDSRVVAAFIVDVQTEISINVQYCEDCTLLKNTFVVLGLQTQLVKFHWMSRSARTVRRFSRSVESAHHPQKRTVVYPGAVESGGLGWARSQQRSHRSADITSQPKINATV</sequence>
<feature type="compositionally biased region" description="Polar residues" evidence="6">
    <location>
        <begin position="288"/>
        <end position="299"/>
    </location>
</feature>
<gene>
    <name evidence="9" type="primary">LOC115402092</name>
</gene>
<keyword evidence="4" id="KW-1015">Disulfide bond</keyword>
<keyword evidence="2" id="KW-0964">Secreted</keyword>
<comment type="subcellular location">
    <subcellularLocation>
        <location evidence="1">Secreted</location>
    </subcellularLocation>
</comment>
<feature type="signal peptide" evidence="7">
    <location>
        <begin position="1"/>
        <end position="18"/>
    </location>
</feature>
<dbReference type="InParanoid" id="A0A672GZ55"/>
<feature type="domain" description="R-spondin Fu-CRD" evidence="8">
    <location>
        <begin position="41"/>
        <end position="140"/>
    </location>
</feature>
<proteinExistence type="predicted"/>
<evidence type="ECO:0000256" key="6">
    <source>
        <dbReference type="SAM" id="MobiDB-lite"/>
    </source>
</evidence>
<evidence type="ECO:0000313" key="10">
    <source>
        <dbReference type="Proteomes" id="UP000472267"/>
    </source>
</evidence>
<dbReference type="PANTHER" id="PTHR46987:SF1">
    <property type="entry name" value="R-SPONDIN-3"/>
    <property type="match status" value="1"/>
</dbReference>
<feature type="chain" id="PRO_5025344905" evidence="7">
    <location>
        <begin position="19"/>
        <end position="299"/>
    </location>
</feature>
<dbReference type="CDD" id="cd00064">
    <property type="entry name" value="FU"/>
    <property type="match status" value="2"/>
</dbReference>
<evidence type="ECO:0000256" key="5">
    <source>
        <dbReference type="ARBA" id="ARBA00023180"/>
    </source>
</evidence>
<evidence type="ECO:0000256" key="7">
    <source>
        <dbReference type="SAM" id="SignalP"/>
    </source>
</evidence>
<dbReference type="Ensembl" id="ENSSFAT00005024918.1">
    <property type="protein sequence ID" value="ENSSFAP00005023951.1"/>
    <property type="gene ID" value="ENSSFAG00005012320.1"/>
</dbReference>
<reference evidence="9" key="1">
    <citation type="submission" date="2019-06" db="EMBL/GenBank/DDBJ databases">
        <authorList>
            <consortium name="Wellcome Sanger Institute Data Sharing"/>
        </authorList>
    </citation>
    <scope>NUCLEOTIDE SEQUENCE [LARGE SCALE GENOMIC DNA]</scope>
</reference>
<dbReference type="SUPFAM" id="SSF57184">
    <property type="entry name" value="Growth factor receptor domain"/>
    <property type="match status" value="1"/>
</dbReference>
<dbReference type="GO" id="GO:0005576">
    <property type="term" value="C:extracellular region"/>
    <property type="evidence" value="ECO:0007669"/>
    <property type="project" value="UniProtKB-SubCell"/>
</dbReference>
<keyword evidence="3 7" id="KW-0732">Signal</keyword>
<dbReference type="InterPro" id="IPR006212">
    <property type="entry name" value="Furin_repeat"/>
</dbReference>
<dbReference type="Gene3D" id="2.10.220.10">
    <property type="entry name" value="Hormone Receptor, Insulin-like Growth Factor Receptor 1, Chain A, domain 2"/>
    <property type="match status" value="1"/>
</dbReference>
<dbReference type="SMART" id="SM00261">
    <property type="entry name" value="FU"/>
    <property type="match status" value="2"/>
</dbReference>
<dbReference type="Proteomes" id="UP000472267">
    <property type="component" value="Chromosome 15"/>
</dbReference>
<accession>A0A672GZ55</accession>
<dbReference type="AlphaFoldDB" id="A0A672GZ55"/>
<protein>
    <submittedName>
        <fullName evidence="9">R-spondin 3</fullName>
    </submittedName>
</protein>
<evidence type="ECO:0000256" key="4">
    <source>
        <dbReference type="ARBA" id="ARBA00023157"/>
    </source>
</evidence>
<dbReference type="PANTHER" id="PTHR46987">
    <property type="entry name" value="NEUROHYPOPHYSIAL HORMONES, N-TERMINAL DOMAIN CONTAINING PROTEIN"/>
    <property type="match status" value="1"/>
</dbReference>
<dbReference type="Pfam" id="PF15913">
    <property type="entry name" value="Furin-like_2"/>
    <property type="match status" value="1"/>
</dbReference>
<name>A0A672GZ55_SALFA</name>
<dbReference type="InterPro" id="IPR043601">
    <property type="entry name" value="Rspo_Fu-CRD_dom"/>
</dbReference>
<evidence type="ECO:0000313" key="9">
    <source>
        <dbReference type="Ensembl" id="ENSSFAP00005023951.1"/>
    </source>
</evidence>
<evidence type="ECO:0000259" key="8">
    <source>
        <dbReference type="Pfam" id="PF15913"/>
    </source>
</evidence>
<keyword evidence="10" id="KW-1185">Reference proteome</keyword>
<feature type="region of interest" description="Disordered" evidence="6">
    <location>
        <begin position="280"/>
        <end position="299"/>
    </location>
</feature>
<evidence type="ECO:0000256" key="3">
    <source>
        <dbReference type="ARBA" id="ARBA00022729"/>
    </source>
</evidence>
<reference evidence="9" key="3">
    <citation type="submission" date="2025-09" db="UniProtKB">
        <authorList>
            <consortium name="Ensembl"/>
        </authorList>
    </citation>
    <scope>IDENTIFICATION</scope>
</reference>
<reference evidence="9" key="2">
    <citation type="submission" date="2025-08" db="UniProtKB">
        <authorList>
            <consortium name="Ensembl"/>
        </authorList>
    </citation>
    <scope>IDENTIFICATION</scope>
</reference>